<reference evidence="2 4" key="2">
    <citation type="submission" date="2018-07" db="EMBL/GenBank/DDBJ databases">
        <title>The Genome Sequence of Enterococcus sp. DIV0659b.</title>
        <authorList>
            <consortium name="The Broad Institute Genomics Platform"/>
            <consortium name="The Broad Institute Genomic Center for Infectious Diseases"/>
            <person name="Earl A."/>
            <person name="Manson A."/>
            <person name="Schwartman J."/>
            <person name="Gilmore M."/>
            <person name="Abouelleil A."/>
            <person name="Cao P."/>
            <person name="Chapman S."/>
            <person name="Cusick C."/>
            <person name="Shea T."/>
            <person name="Young S."/>
            <person name="Neafsey D."/>
            <person name="Nusbaum C."/>
            <person name="Birren B."/>
        </authorList>
    </citation>
    <scope>NUCLEOTIDE SEQUENCE [LARGE SCALE GENOMIC DNA]</scope>
    <source>
        <strain evidence="2 4">4G2_DIV0659</strain>
    </source>
</reference>
<proteinExistence type="predicted"/>
<keyword evidence="4" id="KW-1185">Reference proteome</keyword>
<dbReference type="Proteomes" id="UP000195139">
    <property type="component" value="Unassembled WGS sequence"/>
</dbReference>
<reference evidence="3" key="1">
    <citation type="submission" date="2017-05" db="EMBL/GenBank/DDBJ databases">
        <title>The Genome Sequence of Enterococcus sp. 4G2_DIV0659.</title>
        <authorList>
            <consortium name="The Broad Institute Genomics Platform"/>
            <consortium name="The Broad Institute Genomic Center for Infectious Diseases"/>
            <person name="Earl A."/>
            <person name="Manson A."/>
            <person name="Schwartman J."/>
            <person name="Gilmore M."/>
            <person name="Abouelleil A."/>
            <person name="Cao P."/>
            <person name="Chapman S."/>
            <person name="Cusick C."/>
            <person name="Shea T."/>
            <person name="Young S."/>
            <person name="Neafsey D."/>
            <person name="Nusbaum C."/>
            <person name="Birren B."/>
        </authorList>
    </citation>
    <scope>NUCLEOTIDE SEQUENCE [LARGE SCALE GENOMIC DNA]</scope>
    <source>
        <strain evidence="3">4G2_DIV0659</strain>
    </source>
</reference>
<dbReference type="EMBL" id="NGLE01000003">
    <property type="protein sequence ID" value="OTO07983.1"/>
    <property type="molecule type" value="Genomic_DNA"/>
</dbReference>
<gene>
    <name evidence="2" type="ORF">A5880_001183</name>
    <name evidence="3" type="ORF">A5880_002253</name>
</gene>
<dbReference type="OrthoDB" id="2178013at2"/>
<organism evidence="3">
    <name type="scientific">Candidatus Enterococcus mansonii</name>
    <dbReference type="NCBI Taxonomy" id="1834181"/>
    <lineage>
        <taxon>Bacteria</taxon>
        <taxon>Bacillati</taxon>
        <taxon>Bacillota</taxon>
        <taxon>Bacilli</taxon>
        <taxon>Lactobacillales</taxon>
        <taxon>Enterococcaceae</taxon>
        <taxon>Enterococcus</taxon>
    </lineage>
</organism>
<feature type="signal peptide" evidence="1">
    <location>
        <begin position="1"/>
        <end position="29"/>
    </location>
</feature>
<comment type="caution">
    <text evidence="3">The sequence shown here is derived from an EMBL/GenBank/DDBJ whole genome shotgun (WGS) entry which is preliminary data.</text>
</comment>
<evidence type="ECO:0000313" key="2">
    <source>
        <dbReference type="EMBL" id="MEI5993636.1"/>
    </source>
</evidence>
<dbReference type="EMBL" id="NGLE02000001">
    <property type="protein sequence ID" value="MEI5993636.1"/>
    <property type="molecule type" value="Genomic_DNA"/>
</dbReference>
<evidence type="ECO:0000313" key="4">
    <source>
        <dbReference type="Proteomes" id="UP000195139"/>
    </source>
</evidence>
<accession>A0A242CCK6</accession>
<evidence type="ECO:0000256" key="1">
    <source>
        <dbReference type="SAM" id="SignalP"/>
    </source>
</evidence>
<sequence length="270" mass="30252">MKKKHLLSTAAVLAGLLSGAALTTQTANAQSITQEITQKGAFDPTEISSVYFEHYNVLRAKLKTPVSAKDYYLVLAAKGVSKGEPVKQNGNYIGFDLNLDDLVKEYPTVADREKLFDSLFIRSVFLTANKPPVTEKLTNQDLKNELLNYNYLGSFDHDESVSNLIKGNAFNKFFNAKPVYGDHLLDNGYLTTQTLSMQFDFKPEMKNGYTYALIDASGKIAGKTWPFEEYFFVFPPEGKNFLPKEYTITAKSTKTGEVFKLATFTPVHIF</sequence>
<evidence type="ECO:0000313" key="3">
    <source>
        <dbReference type="EMBL" id="OTO07983.1"/>
    </source>
</evidence>
<dbReference type="RefSeq" id="WP_086331126.1">
    <property type="nucleotide sequence ID" value="NZ_NGLE02000001.1"/>
</dbReference>
<feature type="chain" id="PRO_5013009414" evidence="1">
    <location>
        <begin position="30"/>
        <end position="270"/>
    </location>
</feature>
<name>A0A242CCK6_9ENTE</name>
<dbReference type="AlphaFoldDB" id="A0A242CCK6"/>
<protein>
    <submittedName>
        <fullName evidence="3">Uncharacterized protein</fullName>
    </submittedName>
</protein>
<keyword evidence="1" id="KW-0732">Signal</keyword>